<reference evidence="2 3" key="1">
    <citation type="submission" date="2017-08" db="EMBL/GenBank/DDBJ databases">
        <title>Infants hospitalized years apart are colonized by the same room-sourced microbial strains.</title>
        <authorList>
            <person name="Brooks B."/>
            <person name="Olm M.R."/>
            <person name="Firek B.A."/>
            <person name="Baker R."/>
            <person name="Thomas B.C."/>
            <person name="Morowitz M.J."/>
            <person name="Banfield J.F."/>
        </authorList>
    </citation>
    <scope>NUCLEOTIDE SEQUENCE [LARGE SCALE GENOMIC DNA]</scope>
    <source>
        <strain evidence="2">S2_012_000_R2_81</strain>
    </source>
</reference>
<sequence>MPAPTYAASSVQAGMYAELNALRSKAGAGLLAQSVLIDVAAQKHADYLHFNPADGHVEYAGKTGFYAASHTERIALAGYKAATATESIGGTGASFKGEDCSLGLLNSVYHAAAMLSSYTDVGVGSNVDGLGAPTCIYDFATPAGSSYVQIPASGALVAYPYAGQTDAPANFEAATEVPRPPVTVLPDALVGTPILVSIGNADYYNAKAAGTLSPSLTTFELRDSAGNLVPSVVLAGSGISGAGTVVNSDANLAGNWIVLVPKAPLNLGANYSVKFSATISSGTVVAKVWSFTTSTRTDMR</sequence>
<accession>A0A2W5E1W8</accession>
<dbReference type="Pfam" id="PF00188">
    <property type="entry name" value="CAP"/>
    <property type="match status" value="1"/>
</dbReference>
<dbReference type="Gene3D" id="3.40.33.10">
    <property type="entry name" value="CAP"/>
    <property type="match status" value="1"/>
</dbReference>
<comment type="caution">
    <text evidence="2">The sequence shown here is derived from an EMBL/GenBank/DDBJ whole genome shotgun (WGS) entry which is preliminary data.</text>
</comment>
<proteinExistence type="predicted"/>
<dbReference type="InterPro" id="IPR014044">
    <property type="entry name" value="CAP_dom"/>
</dbReference>
<organism evidence="2 3">
    <name type="scientific">Roseateles depolymerans</name>
    <dbReference type="NCBI Taxonomy" id="76731"/>
    <lineage>
        <taxon>Bacteria</taxon>
        <taxon>Pseudomonadati</taxon>
        <taxon>Pseudomonadota</taxon>
        <taxon>Betaproteobacteria</taxon>
        <taxon>Burkholderiales</taxon>
        <taxon>Sphaerotilaceae</taxon>
        <taxon>Roseateles</taxon>
    </lineage>
</organism>
<dbReference type="AlphaFoldDB" id="A0A2W5E1W8"/>
<dbReference type="CDD" id="cd05379">
    <property type="entry name" value="CAP_bacterial"/>
    <property type="match status" value="1"/>
</dbReference>
<evidence type="ECO:0000313" key="2">
    <source>
        <dbReference type="EMBL" id="PZP36713.1"/>
    </source>
</evidence>
<evidence type="ECO:0000313" key="3">
    <source>
        <dbReference type="Proteomes" id="UP000249633"/>
    </source>
</evidence>
<dbReference type="Proteomes" id="UP000249633">
    <property type="component" value="Unassembled WGS sequence"/>
</dbReference>
<protein>
    <recommendedName>
        <fullName evidence="1">SCP domain-containing protein</fullName>
    </recommendedName>
</protein>
<gene>
    <name evidence="2" type="ORF">DI603_01770</name>
</gene>
<dbReference type="InterPro" id="IPR035940">
    <property type="entry name" value="CAP_sf"/>
</dbReference>
<feature type="domain" description="SCP" evidence="1">
    <location>
        <begin position="18"/>
        <end position="130"/>
    </location>
</feature>
<name>A0A2W5E1W8_9BURK</name>
<evidence type="ECO:0000259" key="1">
    <source>
        <dbReference type="Pfam" id="PF00188"/>
    </source>
</evidence>
<dbReference type="EMBL" id="QFOD01000001">
    <property type="protein sequence ID" value="PZP36713.1"/>
    <property type="molecule type" value="Genomic_DNA"/>
</dbReference>